<sequence>MSKLNRLIGMASKALGDKNGSGSAGAGGSDWRSVVRSAADALTGDARDTRDEPRPGAGAGAGAGAAAPGRGSVGLTPPGAGAGAGVGAGAGAGSRSAAGGGVTDADRAAIARYDYLVKTADPTQLEQIHREAFARLTPTQRAEVEQRLAGDLPPHERPRSAEPDHLARAATRAEMMRPGSLRGVLARVRGGVGAGGGGGGGARSGALAGVGAGVGVAAAGGLLAAVAGGAVVSAVAAPLLEQAAGLVDFDAIASGIDPETLVSGFDAEALTGGLGEQVSGAADHVSGFGEQLSNFELPNLGDLFGR</sequence>
<dbReference type="Proteomes" id="UP001218170">
    <property type="component" value="Unassembled WGS sequence"/>
</dbReference>
<comment type="caution">
    <text evidence="2">The sequence shown here is derived from an EMBL/GenBank/DDBJ whole genome shotgun (WGS) entry which is preliminary data.</text>
</comment>
<name>A0ABT5SL07_9MICO</name>
<gene>
    <name evidence="2" type="ORF">PUW80_14270</name>
</gene>
<proteinExistence type="predicted"/>
<dbReference type="RefSeq" id="WP_274265027.1">
    <property type="nucleotide sequence ID" value="NZ_JAQZCI010000005.1"/>
</dbReference>
<reference evidence="2 3" key="1">
    <citation type="submission" date="2023-02" db="EMBL/GenBank/DDBJ databases">
        <title>Study of novel species of the Microbacterium genus.</title>
        <authorList>
            <person name="Arroyo-Herrera I."/>
            <person name="Roman-Ponce B."/>
            <person name="Vasquez-Murrieta M.S."/>
        </authorList>
    </citation>
    <scope>NUCLEOTIDE SEQUENCE [LARGE SCALE GENOMIC DNA]</scope>
    <source>
        <strain evidence="2 3">NE1TT3</strain>
    </source>
</reference>
<protein>
    <submittedName>
        <fullName evidence="2">Cation-transporting ATPase</fullName>
    </submittedName>
</protein>
<evidence type="ECO:0000256" key="1">
    <source>
        <dbReference type="SAM" id="MobiDB-lite"/>
    </source>
</evidence>
<feature type="compositionally biased region" description="Basic and acidic residues" evidence="1">
    <location>
        <begin position="45"/>
        <end position="54"/>
    </location>
</feature>
<dbReference type="EMBL" id="JAQZCI010000005">
    <property type="protein sequence ID" value="MDD7963518.1"/>
    <property type="molecule type" value="Genomic_DNA"/>
</dbReference>
<organism evidence="2 3">
    <name type="scientific">Microbacterium thalli</name>
    <dbReference type="NCBI Taxonomy" id="3027921"/>
    <lineage>
        <taxon>Bacteria</taxon>
        <taxon>Bacillati</taxon>
        <taxon>Actinomycetota</taxon>
        <taxon>Actinomycetes</taxon>
        <taxon>Micrococcales</taxon>
        <taxon>Microbacteriaceae</taxon>
        <taxon>Microbacterium</taxon>
    </lineage>
</organism>
<feature type="region of interest" description="Disordered" evidence="1">
    <location>
        <begin position="37"/>
        <end position="78"/>
    </location>
</feature>
<evidence type="ECO:0000313" key="2">
    <source>
        <dbReference type="EMBL" id="MDD7963518.1"/>
    </source>
</evidence>
<evidence type="ECO:0000313" key="3">
    <source>
        <dbReference type="Proteomes" id="UP001218170"/>
    </source>
</evidence>
<accession>A0ABT5SL07</accession>
<keyword evidence="3" id="KW-1185">Reference proteome</keyword>